<dbReference type="EnsemblBacteria" id="CAM08478">
    <property type="protein sequence ID" value="CAM08478"/>
    <property type="gene ID" value="NMA1294"/>
</dbReference>
<sequence>MDSIKKAQEKYALKRVVKTVSFNSEKELDLIKFSENLDFSNWVKSKIRGDMESEKFKKKAKKNIDK</sequence>
<dbReference type="Proteomes" id="UP000000626">
    <property type="component" value="Chromosome"/>
</dbReference>
<accession>A0A0U1RIU0</accession>
<reference evidence="1 2" key="1">
    <citation type="journal article" date="2000" name="Nature">
        <title>Complete DNA sequence of a serogroup A strain of Neisseria meningitidis Z2491.</title>
        <authorList>
            <person name="Parkhill J."/>
            <person name="Achtman M."/>
            <person name="James K.D."/>
            <person name="Bentley S.D."/>
            <person name="Churcher C."/>
            <person name="Klee S.R."/>
            <person name="Morelli G."/>
            <person name="Basham D."/>
            <person name="Brown D."/>
            <person name="Chillingworth T."/>
            <person name="Davies R.M."/>
            <person name="Davis P."/>
            <person name="Devlin K."/>
            <person name="Feltwell T."/>
            <person name="Hamlin N."/>
            <person name="Holroyd S."/>
            <person name="Jagels K."/>
            <person name="Leather S."/>
            <person name="Moule S."/>
            <person name="Mungall K."/>
            <person name="Quail M.A."/>
            <person name="Rajandream M.A."/>
            <person name="Rutherford K.M."/>
            <person name="Simmonds M."/>
            <person name="Skelton J."/>
            <person name="Whitehead S."/>
            <person name="Spratt B.G."/>
            <person name="Barrell B.G."/>
        </authorList>
    </citation>
    <scope>NUCLEOTIDE SEQUENCE [LARGE SCALE GENOMIC DNA]</scope>
    <source>
        <strain evidence="2">DSM 15465 / Z2491</strain>
    </source>
</reference>
<dbReference type="KEGG" id="nma:NMA1294"/>
<organism evidence="1 2">
    <name type="scientific">Neisseria meningitidis serogroup A / serotype 4A (strain DSM 15465 / Z2491)</name>
    <dbReference type="NCBI Taxonomy" id="122587"/>
    <lineage>
        <taxon>Bacteria</taxon>
        <taxon>Pseudomonadati</taxon>
        <taxon>Pseudomonadota</taxon>
        <taxon>Betaproteobacteria</taxon>
        <taxon>Neisseriales</taxon>
        <taxon>Neisseriaceae</taxon>
        <taxon>Neisseria</taxon>
    </lineage>
</organism>
<dbReference type="GeneID" id="86929503"/>
<dbReference type="HOGENOM" id="CLU_199013_0_0_4"/>
<evidence type="ECO:0000313" key="1">
    <source>
        <dbReference type="EMBL" id="CAM08478.1"/>
    </source>
</evidence>
<protein>
    <submittedName>
        <fullName evidence="1">Uncharacterized protein</fullName>
    </submittedName>
</protein>
<gene>
    <name evidence="1" type="ordered locus">NMA1294</name>
</gene>
<dbReference type="RefSeq" id="WP_002213622.1">
    <property type="nucleotide sequence ID" value="NC_003116.1"/>
</dbReference>
<dbReference type="EMBL" id="AL157959">
    <property type="protein sequence ID" value="CAM08478.1"/>
    <property type="molecule type" value="Genomic_DNA"/>
</dbReference>
<evidence type="ECO:0000313" key="2">
    <source>
        <dbReference type="Proteomes" id="UP000000626"/>
    </source>
</evidence>
<name>A0A0U1RIU0_NEIMA</name>
<dbReference type="AlphaFoldDB" id="A0A0U1RIU0"/>
<proteinExistence type="predicted"/>